<proteinExistence type="predicted"/>
<evidence type="ECO:0000313" key="3">
    <source>
        <dbReference type="EMBL" id="TQL97557.1"/>
    </source>
</evidence>
<dbReference type="PANTHER" id="PTHR24094">
    <property type="entry name" value="SECRETED PROTEIN"/>
    <property type="match status" value="1"/>
</dbReference>
<dbReference type="Pfam" id="PF07510">
    <property type="entry name" value="GmrSD_C"/>
    <property type="match status" value="1"/>
</dbReference>
<reference evidence="3 4" key="1">
    <citation type="submission" date="2019-06" db="EMBL/GenBank/DDBJ databases">
        <title>Sequencing the genomes of 1000 actinobacteria strains.</title>
        <authorList>
            <person name="Klenk H.-P."/>
        </authorList>
    </citation>
    <scope>NUCLEOTIDE SEQUENCE [LARGE SCALE GENOMIC DNA]</scope>
    <source>
        <strain evidence="3 4">DSM 102200</strain>
    </source>
</reference>
<feature type="signal peptide" evidence="1">
    <location>
        <begin position="1"/>
        <end position="28"/>
    </location>
</feature>
<dbReference type="Proteomes" id="UP000316096">
    <property type="component" value="Unassembled WGS sequence"/>
</dbReference>
<evidence type="ECO:0000313" key="4">
    <source>
        <dbReference type="Proteomes" id="UP000316096"/>
    </source>
</evidence>
<gene>
    <name evidence="3" type="ORF">FB559_3150</name>
</gene>
<sequence>MKRAITTAAILTGLPLTTAIMTSSPASAVPPPPPGATTAKSELAALKVKKEISLSGYSRAKFPHWIDQGFGCSTREVVLMRDGKGVRVGSDCYPTKGSWYSPYDGKTVTSPHKVDIEHLVALSEAWRSGAKSWTTARRQAFANDLRHAELWISDHPLNMDKGGKDPGRWLPPRSAFRCTYARSYVQVKYAWSLSVNTAEKKALTSLLNKC</sequence>
<feature type="chain" id="PRO_5021872886" evidence="1">
    <location>
        <begin position="29"/>
        <end position="210"/>
    </location>
</feature>
<keyword evidence="4" id="KW-1185">Reference proteome</keyword>
<feature type="domain" description="GmrSD restriction endonucleases C-terminal" evidence="2">
    <location>
        <begin position="100"/>
        <end position="204"/>
    </location>
</feature>
<name>A0A543CKY9_9ACTN</name>
<organism evidence="3 4">
    <name type="scientific">Actinoallomurus bryophytorum</name>
    <dbReference type="NCBI Taxonomy" id="1490222"/>
    <lineage>
        <taxon>Bacteria</taxon>
        <taxon>Bacillati</taxon>
        <taxon>Actinomycetota</taxon>
        <taxon>Actinomycetes</taxon>
        <taxon>Streptosporangiales</taxon>
        <taxon>Thermomonosporaceae</taxon>
        <taxon>Actinoallomurus</taxon>
    </lineage>
</organism>
<dbReference type="EMBL" id="VFOZ01000001">
    <property type="protein sequence ID" value="TQL97557.1"/>
    <property type="molecule type" value="Genomic_DNA"/>
</dbReference>
<dbReference type="AlphaFoldDB" id="A0A543CKY9"/>
<dbReference type="RefSeq" id="WP_221640033.1">
    <property type="nucleotide sequence ID" value="NZ_VFOZ01000001.1"/>
</dbReference>
<evidence type="ECO:0000259" key="2">
    <source>
        <dbReference type="Pfam" id="PF07510"/>
    </source>
</evidence>
<keyword evidence="1" id="KW-0732">Signal</keyword>
<evidence type="ECO:0000256" key="1">
    <source>
        <dbReference type="SAM" id="SignalP"/>
    </source>
</evidence>
<dbReference type="InterPro" id="IPR011089">
    <property type="entry name" value="GmrSD_C"/>
</dbReference>
<dbReference type="PANTHER" id="PTHR24094:SF15">
    <property type="entry name" value="AMP-DEPENDENT SYNTHETASE_LIGASE DOMAIN-CONTAINING PROTEIN-RELATED"/>
    <property type="match status" value="1"/>
</dbReference>
<comment type="caution">
    <text evidence="3">The sequence shown here is derived from an EMBL/GenBank/DDBJ whole genome shotgun (WGS) entry which is preliminary data.</text>
</comment>
<protein>
    <submittedName>
        <fullName evidence="3">Uncharacterized protein DUF1524</fullName>
    </submittedName>
</protein>
<accession>A0A543CKY9</accession>